<name>A0ABW7YFN5_STRCE</name>
<dbReference type="EMBL" id="JBITDC010000024">
    <property type="protein sequence ID" value="MFI5680905.1"/>
    <property type="molecule type" value="Genomic_DNA"/>
</dbReference>
<evidence type="ECO:0000256" key="2">
    <source>
        <dbReference type="SAM" id="Phobius"/>
    </source>
</evidence>
<keyword evidence="5" id="KW-1185">Reference proteome</keyword>
<dbReference type="InterPro" id="IPR036365">
    <property type="entry name" value="PGBD-like_sf"/>
</dbReference>
<comment type="caution">
    <text evidence="4">The sequence shown here is derived from an EMBL/GenBank/DDBJ whole genome shotgun (WGS) entry which is preliminary data.</text>
</comment>
<dbReference type="InterPro" id="IPR036366">
    <property type="entry name" value="PGBDSf"/>
</dbReference>
<evidence type="ECO:0000259" key="3">
    <source>
        <dbReference type="Pfam" id="PF01471"/>
    </source>
</evidence>
<sequence length="477" mass="47716">MAKTMKSAAADSRQTGPEPTFALPDDAESVPTPAEPVTPRPTEPVPDPPGPGTRTSALARRRRAVLTVAVAAALLSVGGLGGALLVRSPAQVAADTRAPKASVITASVVSQRLARTAVLRGDVTSGATLSLTPTAVADSRALGGGTNPGGSAPVLTRKLTHVGDTVKAAQPLVEFSGRPVYVLPGRIPVYRDMLPGESGDDIAQLQSALAGLGLYDGGDTRGRFGTATEKAVVALYRRMGYPVPVTGGSGTGRADPSADGTDRTQAANGPFVPSSEMAFASSVPVRVVGLPTAVGDKVSGPVVSLATGGLRLTGYLDPSYGGLVKEGMKARISAESLGLTASGTVASVGALVTPGDKAGSQASDGSASDQGSGGLPNGGVPYLPLQVTRTGTWDNRLDGQNVRITITAAATTGAVLTVPEAAINAGADARTSVTVLRPDGSQHPVPVTVGVSADGKVQVSPVGKARLQAGDRVVVGQ</sequence>
<protein>
    <submittedName>
        <fullName evidence="4">Peptidoglycan-binding protein</fullName>
    </submittedName>
</protein>
<keyword evidence="2" id="KW-0812">Transmembrane</keyword>
<accession>A0ABW7YFN5</accession>
<dbReference type="Gene3D" id="1.10.101.10">
    <property type="entry name" value="PGBD-like superfamily/PGBD"/>
    <property type="match status" value="1"/>
</dbReference>
<dbReference type="Gene3D" id="2.40.420.20">
    <property type="match status" value="1"/>
</dbReference>
<dbReference type="Pfam" id="PF01471">
    <property type="entry name" value="PG_binding_1"/>
    <property type="match status" value="1"/>
</dbReference>
<gene>
    <name evidence="4" type="ORF">ACIA8P_40950</name>
</gene>
<reference evidence="4 5" key="1">
    <citation type="submission" date="2024-10" db="EMBL/GenBank/DDBJ databases">
        <title>The Natural Products Discovery Center: Release of the First 8490 Sequenced Strains for Exploring Actinobacteria Biosynthetic Diversity.</title>
        <authorList>
            <person name="Kalkreuter E."/>
            <person name="Kautsar S.A."/>
            <person name="Yang D."/>
            <person name="Bader C.D."/>
            <person name="Teijaro C.N."/>
            <person name="Fluegel L."/>
            <person name="Davis C.M."/>
            <person name="Simpson J.R."/>
            <person name="Lauterbach L."/>
            <person name="Steele A.D."/>
            <person name="Gui C."/>
            <person name="Meng S."/>
            <person name="Li G."/>
            <person name="Viehrig K."/>
            <person name="Ye F."/>
            <person name="Su P."/>
            <person name="Kiefer A.F."/>
            <person name="Nichols A."/>
            <person name="Cepeda A.J."/>
            <person name="Yan W."/>
            <person name="Fan B."/>
            <person name="Jiang Y."/>
            <person name="Adhikari A."/>
            <person name="Zheng C.-J."/>
            <person name="Schuster L."/>
            <person name="Cowan T.M."/>
            <person name="Smanski M.J."/>
            <person name="Chevrette M.G."/>
            <person name="De Carvalho L.P.S."/>
            <person name="Shen B."/>
        </authorList>
    </citation>
    <scope>NUCLEOTIDE SEQUENCE [LARGE SCALE GENOMIC DNA]</scope>
    <source>
        <strain evidence="4 5">NPDC051599</strain>
    </source>
</reference>
<evidence type="ECO:0000313" key="5">
    <source>
        <dbReference type="Proteomes" id="UP001612415"/>
    </source>
</evidence>
<dbReference type="SUPFAM" id="SSF47090">
    <property type="entry name" value="PGBD-like"/>
    <property type="match status" value="1"/>
</dbReference>
<keyword evidence="2" id="KW-1133">Transmembrane helix</keyword>
<dbReference type="Proteomes" id="UP001612415">
    <property type="component" value="Unassembled WGS sequence"/>
</dbReference>
<organism evidence="4 5">
    <name type="scientific">Streptomyces cellulosae</name>
    <dbReference type="NCBI Taxonomy" id="1968"/>
    <lineage>
        <taxon>Bacteria</taxon>
        <taxon>Bacillati</taxon>
        <taxon>Actinomycetota</taxon>
        <taxon>Actinomycetes</taxon>
        <taxon>Kitasatosporales</taxon>
        <taxon>Streptomycetaceae</taxon>
        <taxon>Streptomyces</taxon>
    </lineage>
</organism>
<feature type="compositionally biased region" description="Pro residues" evidence="1">
    <location>
        <begin position="33"/>
        <end position="51"/>
    </location>
</feature>
<dbReference type="RefSeq" id="WP_398661266.1">
    <property type="nucleotide sequence ID" value="NZ_JBITDC010000024.1"/>
</dbReference>
<proteinExistence type="predicted"/>
<keyword evidence="2" id="KW-0472">Membrane</keyword>
<feature type="region of interest" description="Disordered" evidence="1">
    <location>
        <begin position="356"/>
        <end position="380"/>
    </location>
</feature>
<dbReference type="InterPro" id="IPR002477">
    <property type="entry name" value="Peptidoglycan-bd-like"/>
</dbReference>
<feature type="domain" description="Peptidoglycan binding-like" evidence="3">
    <location>
        <begin position="198"/>
        <end position="243"/>
    </location>
</feature>
<feature type="compositionally biased region" description="Low complexity" evidence="1">
    <location>
        <begin position="358"/>
        <end position="370"/>
    </location>
</feature>
<feature type="region of interest" description="Disordered" evidence="1">
    <location>
        <begin position="1"/>
        <end position="59"/>
    </location>
</feature>
<feature type="region of interest" description="Disordered" evidence="1">
    <location>
        <begin position="246"/>
        <end position="270"/>
    </location>
</feature>
<feature type="transmembrane region" description="Helical" evidence="2">
    <location>
        <begin position="64"/>
        <end position="86"/>
    </location>
</feature>
<evidence type="ECO:0000256" key="1">
    <source>
        <dbReference type="SAM" id="MobiDB-lite"/>
    </source>
</evidence>
<evidence type="ECO:0000313" key="4">
    <source>
        <dbReference type="EMBL" id="MFI5680905.1"/>
    </source>
</evidence>